<sequence length="278" mass="32685">MPLKLLLAKLHLNRKTYYDNRSHRLNRLDKYAAVKGVIKSIFYQESDETYGYRRMHGALLDQGFSYAPNTVRKLMRQLGLKTRVYSRRTARYSSYAGPAGVIKENILKQRFNETRPYHVLHTDITEYKLTTGKKVYISPVIDEASLEILACQVSYSPNMKLVYDMLAELKHKLPKTAQPILHSDQGFQYRHSGYQTKLRQMKIKQSMSRKGNCHDNAPGETIFNLMKREKLNRIKISSLAEMREVLHDYVYWFNHIRRSNKLKYTTPIKYRNRALSLA</sequence>
<evidence type="ECO:0000259" key="2">
    <source>
        <dbReference type="PROSITE" id="PS50994"/>
    </source>
</evidence>
<protein>
    <recommendedName>
        <fullName evidence="2">Integrase catalytic domain-containing protein</fullName>
    </recommendedName>
</protein>
<dbReference type="PANTHER" id="PTHR46889:SF4">
    <property type="entry name" value="TRANSPOSASE INSO FOR INSERTION SEQUENCE ELEMENT IS911B-RELATED"/>
    <property type="match status" value="1"/>
</dbReference>
<dbReference type="NCBIfam" id="NF033516">
    <property type="entry name" value="transpos_IS3"/>
    <property type="match status" value="1"/>
</dbReference>
<dbReference type="PATRIC" id="fig|1218506.3.peg.2062"/>
<proteinExistence type="predicted"/>
<dbReference type="Gene3D" id="3.30.420.10">
    <property type="entry name" value="Ribonuclease H-like superfamily/Ribonuclease H"/>
    <property type="match status" value="1"/>
</dbReference>
<dbReference type="InterPro" id="IPR050900">
    <property type="entry name" value="Transposase_IS3/IS150/IS904"/>
</dbReference>
<dbReference type="InterPro" id="IPR001584">
    <property type="entry name" value="Integrase_cat-core"/>
</dbReference>
<dbReference type="Pfam" id="PF13276">
    <property type="entry name" value="HTH_21"/>
    <property type="match status" value="1"/>
</dbReference>
<organism evidence="3 4">
    <name type="scientific">Lactobacillus kimbladii</name>
    <dbReference type="NCBI Taxonomy" id="1218506"/>
    <lineage>
        <taxon>Bacteria</taxon>
        <taxon>Bacillati</taxon>
        <taxon>Bacillota</taxon>
        <taxon>Bacilli</taxon>
        <taxon>Lactobacillales</taxon>
        <taxon>Lactobacillaceae</taxon>
        <taxon>Lactobacillus</taxon>
    </lineage>
</organism>
<dbReference type="InterPro" id="IPR036397">
    <property type="entry name" value="RNaseH_sf"/>
</dbReference>
<dbReference type="Pfam" id="PF00665">
    <property type="entry name" value="rve"/>
    <property type="match status" value="1"/>
</dbReference>
<feature type="domain" description="Integrase catalytic" evidence="2">
    <location>
        <begin position="112"/>
        <end position="275"/>
    </location>
</feature>
<dbReference type="GO" id="GO:0003676">
    <property type="term" value="F:nucleic acid binding"/>
    <property type="evidence" value="ECO:0007669"/>
    <property type="project" value="InterPro"/>
</dbReference>
<dbReference type="HOGENOM" id="CLU_027402_4_3_9"/>
<dbReference type="PROSITE" id="PS50994">
    <property type="entry name" value="INTEGRASE"/>
    <property type="match status" value="1"/>
</dbReference>
<accession>A0A0F4L6L6</accession>
<dbReference type="EMBL" id="JXLH01000032">
    <property type="protein sequence ID" value="KJY54467.1"/>
    <property type="molecule type" value="Genomic_DNA"/>
</dbReference>
<dbReference type="GO" id="GO:0015074">
    <property type="term" value="P:DNA integration"/>
    <property type="evidence" value="ECO:0007669"/>
    <property type="project" value="InterPro"/>
</dbReference>
<comment type="caution">
    <text evidence="3">The sequence shown here is derived from an EMBL/GenBank/DDBJ whole genome shotgun (WGS) entry which is preliminary data.</text>
</comment>
<dbReference type="InterPro" id="IPR048020">
    <property type="entry name" value="Transpos_IS3"/>
</dbReference>
<dbReference type="InterPro" id="IPR025948">
    <property type="entry name" value="HTH-like_dom"/>
</dbReference>
<name>A0A0F4L6L6_9LACO</name>
<evidence type="ECO:0000256" key="1">
    <source>
        <dbReference type="ARBA" id="ARBA00002286"/>
    </source>
</evidence>
<dbReference type="Pfam" id="PF13333">
    <property type="entry name" value="rve_2"/>
    <property type="match status" value="1"/>
</dbReference>
<gene>
    <name evidence="3" type="ORF">JF75_19790</name>
</gene>
<dbReference type="AlphaFoldDB" id="A0A0F4L6L6"/>
<reference evidence="3 4" key="1">
    <citation type="submission" date="2015-01" db="EMBL/GenBank/DDBJ databases">
        <title>Comparative genomics of the lactic acid bacteria isolated from the honey bee gut.</title>
        <authorList>
            <person name="Ellegaard K.M."/>
            <person name="Tamarit D."/>
            <person name="Javelind E."/>
            <person name="Olofsson T."/>
            <person name="Andersson S.G."/>
            <person name="Vasquez A."/>
        </authorList>
    </citation>
    <scope>NUCLEOTIDE SEQUENCE [LARGE SCALE GENOMIC DNA]</scope>
    <source>
        <strain evidence="3 4">Hma2</strain>
    </source>
</reference>
<comment type="function">
    <text evidence="1">Involved in the transposition of the insertion sequence.</text>
</comment>
<keyword evidence="4" id="KW-1185">Reference proteome</keyword>
<dbReference type="PANTHER" id="PTHR46889">
    <property type="entry name" value="TRANSPOSASE INSF FOR INSERTION SEQUENCE IS3B-RELATED"/>
    <property type="match status" value="1"/>
</dbReference>
<dbReference type="SUPFAM" id="SSF53098">
    <property type="entry name" value="Ribonuclease H-like"/>
    <property type="match status" value="1"/>
</dbReference>
<evidence type="ECO:0000313" key="4">
    <source>
        <dbReference type="Proteomes" id="UP000033612"/>
    </source>
</evidence>
<dbReference type="STRING" id="1218506.JF75_19790"/>
<dbReference type="InterPro" id="IPR012337">
    <property type="entry name" value="RNaseH-like_sf"/>
</dbReference>
<dbReference type="Proteomes" id="UP000033612">
    <property type="component" value="Unassembled WGS sequence"/>
</dbReference>
<evidence type="ECO:0000313" key="3">
    <source>
        <dbReference type="EMBL" id="KJY54467.1"/>
    </source>
</evidence>